<sequence>MRTFCILLVFLVAVWVFIGQPPAHPWDFLSCWAGCQADHSINFRRAYCDGKRWVWVFDTGG</sequence>
<dbReference type="EMBL" id="FJ184564">
    <property type="protein sequence ID" value="ACO36866.1"/>
    <property type="molecule type" value="mRNA"/>
</dbReference>
<dbReference type="Pfam" id="PF11415">
    <property type="entry name" value="Toxin_37"/>
    <property type="match status" value="1"/>
</dbReference>
<feature type="signal peptide" evidence="1">
    <location>
        <begin position="1"/>
        <end position="19"/>
    </location>
</feature>
<evidence type="ECO:0000256" key="1">
    <source>
        <dbReference type="SAM" id="SignalP"/>
    </source>
</evidence>
<evidence type="ECO:0000313" key="2">
    <source>
        <dbReference type="EMBL" id="ACO36866.1"/>
    </source>
</evidence>
<reference evidence="2" key="1">
    <citation type="journal article" date="2012" name="Genet. Mol. Res.">
        <title>Differences in numbers of termicins expressed in two termite species affected by fungal contamination of their environments.</title>
        <authorList>
            <person name="Xu P."/>
            <person name="Xhi M."/>
            <person name="Lai R."/>
            <person name="Chen X.X."/>
        </authorList>
    </citation>
    <scope>NUCLEOTIDE SEQUENCE</scope>
</reference>
<dbReference type="InterPro" id="IPR024723">
    <property type="entry name" value="Termicin"/>
</dbReference>
<name>C9W4I0_9NEOP</name>
<dbReference type="SUPFAM" id="SSF57095">
    <property type="entry name" value="Scorpion toxin-like"/>
    <property type="match status" value="1"/>
</dbReference>
<accession>C9W4I0</accession>
<protein>
    <submittedName>
        <fullName evidence="2">Termicin</fullName>
    </submittedName>
</protein>
<proteinExistence type="evidence at transcript level"/>
<keyword evidence="1" id="KW-0732">Signal</keyword>
<dbReference type="GO" id="GO:0051707">
    <property type="term" value="P:response to other organism"/>
    <property type="evidence" value="ECO:0007669"/>
    <property type="project" value="UniProtKB-ARBA"/>
</dbReference>
<organism evidence="2">
    <name type="scientific">Reticulitermes chinensis</name>
    <dbReference type="NCBI Taxonomy" id="141911"/>
    <lineage>
        <taxon>Eukaryota</taxon>
        <taxon>Metazoa</taxon>
        <taxon>Ecdysozoa</taxon>
        <taxon>Arthropoda</taxon>
        <taxon>Hexapoda</taxon>
        <taxon>Insecta</taxon>
        <taxon>Pterygota</taxon>
        <taxon>Neoptera</taxon>
        <taxon>Polyneoptera</taxon>
        <taxon>Dictyoptera</taxon>
        <taxon>Blattodea</taxon>
        <taxon>Blattoidea</taxon>
        <taxon>Termitoidae</taxon>
        <taxon>Rhinotermitidae</taxon>
        <taxon>Reticulitermes</taxon>
        <taxon>Planifrontotermes</taxon>
    </lineage>
</organism>
<dbReference type="AlphaFoldDB" id="C9W4I0"/>
<feature type="chain" id="PRO_5003003730" evidence="1">
    <location>
        <begin position="20"/>
        <end position="61"/>
    </location>
</feature>
<dbReference type="InterPro" id="IPR036574">
    <property type="entry name" value="Scorpion_toxin-like_sf"/>
</dbReference>